<dbReference type="Proteomes" id="UP001145742">
    <property type="component" value="Unassembled WGS sequence"/>
</dbReference>
<evidence type="ECO:0000313" key="1">
    <source>
        <dbReference type="EMBL" id="KAJ7404788.1"/>
    </source>
</evidence>
<comment type="caution">
    <text evidence="1">The sequence shown here is derived from an EMBL/GenBank/DDBJ whole genome shotgun (WGS) entry which is preliminary data.</text>
</comment>
<evidence type="ECO:0000313" key="2">
    <source>
        <dbReference type="Proteomes" id="UP001145742"/>
    </source>
</evidence>
<gene>
    <name evidence="1" type="ORF">WISP_143488</name>
</gene>
<accession>A0ABQ9CLK2</accession>
<sequence>MMMMMTMMMMMRARPLDLYYPIFSPCVEYHLADISITPELRYRQAACGYLKIAATNSSGNIYKCHINALPAKNKAETLTGPSKLGRERTWIEIHMECLKQEPLPGVSEISAVLSEEALEDEDLDV</sequence>
<keyword evidence="2" id="KW-1185">Reference proteome</keyword>
<protein>
    <submittedName>
        <fullName evidence="1">Uncharacterized protein</fullName>
    </submittedName>
</protein>
<reference evidence="1" key="1">
    <citation type="submission" date="2019-10" db="EMBL/GenBank/DDBJ databases">
        <authorList>
            <person name="Soares A.E.R."/>
            <person name="Aleixo A."/>
            <person name="Schneider P."/>
            <person name="Miyaki C.Y."/>
            <person name="Schneider M.P."/>
            <person name="Mello C."/>
            <person name="Vasconcelos A.T.R."/>
        </authorList>
    </citation>
    <scope>NUCLEOTIDE SEQUENCE</scope>
    <source>
        <tissue evidence="1">Muscle</tissue>
    </source>
</reference>
<name>A0ABQ9CLK2_9PASS</name>
<organism evidence="1 2">
    <name type="scientific">Willisornis vidua</name>
    <name type="common">Xingu scale-backed antbird</name>
    <dbReference type="NCBI Taxonomy" id="1566151"/>
    <lineage>
        <taxon>Eukaryota</taxon>
        <taxon>Metazoa</taxon>
        <taxon>Chordata</taxon>
        <taxon>Craniata</taxon>
        <taxon>Vertebrata</taxon>
        <taxon>Euteleostomi</taxon>
        <taxon>Archelosauria</taxon>
        <taxon>Archosauria</taxon>
        <taxon>Dinosauria</taxon>
        <taxon>Saurischia</taxon>
        <taxon>Theropoda</taxon>
        <taxon>Coelurosauria</taxon>
        <taxon>Aves</taxon>
        <taxon>Neognathae</taxon>
        <taxon>Neoaves</taxon>
        <taxon>Telluraves</taxon>
        <taxon>Australaves</taxon>
        <taxon>Passeriformes</taxon>
        <taxon>Thamnophilidae</taxon>
        <taxon>Willisornis</taxon>
    </lineage>
</organism>
<dbReference type="EMBL" id="WHWB01034750">
    <property type="protein sequence ID" value="KAJ7404788.1"/>
    <property type="molecule type" value="Genomic_DNA"/>
</dbReference>
<proteinExistence type="predicted"/>